<keyword evidence="9 19" id="KW-0784">Thiamine biosynthesis</keyword>
<comment type="subcellular location">
    <subcellularLocation>
        <location evidence="1 19">Cytoplasm</location>
    </subcellularLocation>
</comment>
<dbReference type="InterPro" id="IPR003720">
    <property type="entry name" value="tRNA_STrfase"/>
</dbReference>
<evidence type="ECO:0000256" key="4">
    <source>
        <dbReference type="ARBA" id="ARBA00022555"/>
    </source>
</evidence>
<dbReference type="CDD" id="cd11716">
    <property type="entry name" value="THUMP_ThiI"/>
    <property type="match status" value="1"/>
</dbReference>
<dbReference type="InterPro" id="IPR049962">
    <property type="entry name" value="THUMP_ThiI"/>
</dbReference>
<evidence type="ECO:0000256" key="10">
    <source>
        <dbReference type="ARBA" id="ARBA00050570"/>
    </source>
</evidence>
<evidence type="ECO:0000256" key="7">
    <source>
        <dbReference type="ARBA" id="ARBA00022840"/>
    </source>
</evidence>
<feature type="binding site" evidence="19">
    <location>
        <position position="287"/>
    </location>
    <ligand>
        <name>ATP</name>
        <dbReference type="ChEBI" id="CHEBI:30616"/>
    </ligand>
</feature>
<keyword evidence="5 19" id="KW-0808">Transferase</keyword>
<evidence type="ECO:0000256" key="1">
    <source>
        <dbReference type="ARBA" id="ARBA00004496"/>
    </source>
</evidence>
<comment type="similarity">
    <text evidence="13 19">Belongs to the ThiI family.</text>
</comment>
<feature type="binding site" evidence="19">
    <location>
        <position position="265"/>
    </location>
    <ligand>
        <name>ATP</name>
        <dbReference type="ChEBI" id="CHEBI:30616"/>
    </ligand>
</feature>
<comment type="function">
    <text evidence="12 19">Catalyzes the ATP-dependent transfer of a sulfur to tRNA to produce 4-thiouridine in position 8 of tRNAs, which functions as a near-UV photosensor. Also catalyzes the transfer of sulfur to the sulfur carrier protein ThiS, forming ThiS-thiocarboxylate. This is a step in the synthesis of thiazole, in the thiamine biosynthesis pathway. The sulfur is donated as persulfide by IscS.</text>
</comment>
<dbReference type="SUPFAM" id="SSF143437">
    <property type="entry name" value="THUMP domain-like"/>
    <property type="match status" value="1"/>
</dbReference>
<keyword evidence="8 19" id="KW-0694">RNA-binding</keyword>
<gene>
    <name evidence="19 21" type="primary">thiI</name>
    <name evidence="21" type="ORF">K8V85_08945</name>
</gene>
<dbReference type="EC" id="2.8.1.4" evidence="14 19"/>
<dbReference type="PANTHER" id="PTHR43209:SF1">
    <property type="entry name" value="TRNA SULFURTRANSFERASE"/>
    <property type="match status" value="1"/>
</dbReference>
<keyword evidence="4 19" id="KW-0820">tRNA-binding</keyword>
<proteinExistence type="inferred from homology"/>
<accession>A0A921H2H2</accession>
<dbReference type="Pfam" id="PF02568">
    <property type="entry name" value="ThiI"/>
    <property type="match status" value="1"/>
</dbReference>
<dbReference type="GO" id="GO:0000049">
    <property type="term" value="F:tRNA binding"/>
    <property type="evidence" value="ECO:0007669"/>
    <property type="project" value="UniProtKB-UniRule"/>
</dbReference>
<dbReference type="EMBL" id="DYVT01000101">
    <property type="protein sequence ID" value="HJF68425.1"/>
    <property type="molecule type" value="Genomic_DNA"/>
</dbReference>
<evidence type="ECO:0000256" key="17">
    <source>
        <dbReference type="ARBA" id="ARBA00077849"/>
    </source>
</evidence>
<keyword evidence="6 19" id="KW-0547">Nucleotide-binding</keyword>
<dbReference type="InterPro" id="IPR050102">
    <property type="entry name" value="tRNA_sulfurtransferase_ThiI"/>
</dbReference>
<dbReference type="SUPFAM" id="SSF52402">
    <property type="entry name" value="Adenine nucleotide alpha hydrolases-like"/>
    <property type="match status" value="1"/>
</dbReference>
<dbReference type="InterPro" id="IPR014729">
    <property type="entry name" value="Rossmann-like_a/b/a_fold"/>
</dbReference>
<evidence type="ECO:0000256" key="6">
    <source>
        <dbReference type="ARBA" id="ARBA00022741"/>
    </source>
</evidence>
<protein>
    <recommendedName>
        <fullName evidence="15 19">Probable tRNA sulfurtransferase</fullName>
        <ecNumber evidence="14 19">2.8.1.4</ecNumber>
    </recommendedName>
    <alternativeName>
        <fullName evidence="16 19">Sulfur carrier protein ThiS sulfurtransferase</fullName>
    </alternativeName>
    <alternativeName>
        <fullName evidence="17 19">Thiamine biosynthesis protein ThiI</fullName>
    </alternativeName>
    <alternativeName>
        <fullName evidence="18 19">tRNA 4-thiouridine synthase</fullName>
    </alternativeName>
</protein>
<evidence type="ECO:0000256" key="11">
    <source>
        <dbReference type="ARBA" id="ARBA00052330"/>
    </source>
</evidence>
<evidence type="ECO:0000256" key="19">
    <source>
        <dbReference type="HAMAP-Rule" id="MF_00021"/>
    </source>
</evidence>
<keyword evidence="3 19" id="KW-0963">Cytoplasm</keyword>
<evidence type="ECO:0000256" key="3">
    <source>
        <dbReference type="ARBA" id="ARBA00022490"/>
    </source>
</evidence>
<dbReference type="SMART" id="SM00981">
    <property type="entry name" value="THUMP"/>
    <property type="match status" value="1"/>
</dbReference>
<dbReference type="CDD" id="cd01712">
    <property type="entry name" value="PPase_ThiI"/>
    <property type="match status" value="1"/>
</dbReference>
<dbReference type="InterPro" id="IPR020536">
    <property type="entry name" value="ThiI_AANH"/>
</dbReference>
<evidence type="ECO:0000256" key="9">
    <source>
        <dbReference type="ARBA" id="ARBA00022977"/>
    </source>
</evidence>
<feature type="binding site" evidence="19">
    <location>
        <begin position="183"/>
        <end position="184"/>
    </location>
    <ligand>
        <name>ATP</name>
        <dbReference type="ChEBI" id="CHEBI:30616"/>
    </ligand>
</feature>
<evidence type="ECO:0000313" key="21">
    <source>
        <dbReference type="EMBL" id="HJF68425.1"/>
    </source>
</evidence>
<name>A0A921H2H2_9STAP</name>
<dbReference type="HAMAP" id="MF_00021">
    <property type="entry name" value="ThiI"/>
    <property type="match status" value="1"/>
</dbReference>
<dbReference type="GO" id="GO:0009229">
    <property type="term" value="P:thiamine diphosphate biosynthetic process"/>
    <property type="evidence" value="ECO:0007669"/>
    <property type="project" value="UniProtKB-UniRule"/>
</dbReference>
<dbReference type="GO" id="GO:0140741">
    <property type="term" value="F:tRNA-uracil-4 sulfurtransferase activity"/>
    <property type="evidence" value="ECO:0007669"/>
    <property type="project" value="UniProtKB-EC"/>
</dbReference>
<dbReference type="PROSITE" id="PS51165">
    <property type="entry name" value="THUMP"/>
    <property type="match status" value="1"/>
</dbReference>
<dbReference type="InterPro" id="IPR049961">
    <property type="entry name" value="ThiI_N"/>
</dbReference>
<evidence type="ECO:0000256" key="2">
    <source>
        <dbReference type="ARBA" id="ARBA00004948"/>
    </source>
</evidence>
<organism evidence="21 22">
    <name type="scientific">Staphylococcus kloosii</name>
    <dbReference type="NCBI Taxonomy" id="29384"/>
    <lineage>
        <taxon>Bacteria</taxon>
        <taxon>Bacillati</taxon>
        <taxon>Bacillota</taxon>
        <taxon>Bacilli</taxon>
        <taxon>Bacillales</taxon>
        <taxon>Staphylococcaceae</taxon>
        <taxon>Staphylococcus</taxon>
    </lineage>
</organism>
<feature type="binding site" evidence="19">
    <location>
        <begin position="208"/>
        <end position="209"/>
    </location>
    <ligand>
        <name>ATP</name>
        <dbReference type="ChEBI" id="CHEBI:30616"/>
    </ligand>
</feature>
<keyword evidence="7 19" id="KW-0067">ATP-binding</keyword>
<comment type="catalytic activity">
    <reaction evidence="10 19">
        <text>[ThiI sulfur-carrier protein]-S-sulfanyl-L-cysteine + a uridine in tRNA + 2 reduced [2Fe-2S]-[ferredoxin] + ATP + H(+) = [ThiI sulfur-carrier protein]-L-cysteine + a 4-thiouridine in tRNA + 2 oxidized [2Fe-2S]-[ferredoxin] + AMP + diphosphate</text>
        <dbReference type="Rhea" id="RHEA:24176"/>
        <dbReference type="Rhea" id="RHEA-COMP:10000"/>
        <dbReference type="Rhea" id="RHEA-COMP:10001"/>
        <dbReference type="Rhea" id="RHEA-COMP:13337"/>
        <dbReference type="Rhea" id="RHEA-COMP:13338"/>
        <dbReference type="Rhea" id="RHEA-COMP:13339"/>
        <dbReference type="Rhea" id="RHEA-COMP:13340"/>
        <dbReference type="ChEBI" id="CHEBI:15378"/>
        <dbReference type="ChEBI" id="CHEBI:29950"/>
        <dbReference type="ChEBI" id="CHEBI:30616"/>
        <dbReference type="ChEBI" id="CHEBI:33019"/>
        <dbReference type="ChEBI" id="CHEBI:33737"/>
        <dbReference type="ChEBI" id="CHEBI:33738"/>
        <dbReference type="ChEBI" id="CHEBI:61963"/>
        <dbReference type="ChEBI" id="CHEBI:65315"/>
        <dbReference type="ChEBI" id="CHEBI:136798"/>
        <dbReference type="ChEBI" id="CHEBI:456215"/>
        <dbReference type="EC" id="2.8.1.4"/>
    </reaction>
</comment>
<dbReference type="GO" id="GO:0002937">
    <property type="term" value="P:tRNA 4-thiouridine biosynthesis"/>
    <property type="evidence" value="ECO:0007669"/>
    <property type="project" value="TreeGrafter"/>
</dbReference>
<dbReference type="Pfam" id="PF22025">
    <property type="entry name" value="ThiI_fer"/>
    <property type="match status" value="1"/>
</dbReference>
<reference evidence="21" key="2">
    <citation type="submission" date="2021-09" db="EMBL/GenBank/DDBJ databases">
        <authorList>
            <person name="Gilroy R."/>
        </authorList>
    </citation>
    <scope>NUCLEOTIDE SEQUENCE</scope>
    <source>
        <strain evidence="21">CHK149-3286</strain>
    </source>
</reference>
<evidence type="ECO:0000256" key="5">
    <source>
        <dbReference type="ARBA" id="ARBA00022679"/>
    </source>
</evidence>
<dbReference type="RefSeq" id="WP_278675721.1">
    <property type="nucleotide sequence ID" value="NZ_DYVT01000101.1"/>
</dbReference>
<sequence>MTYDHLLVRYGELTLKGANRKMFVNQLRTNVQKSLKPFNDIKIKANRDRMYIELGDTADIDGIIERLSKIFGIYSISPVMKVEKTVEAVEQQASIFASNYSKGDTFKIDVKRADKNFPLDTYELQRQVGGAVLRNNEQISVNVKQPDHEIKVEVRIDAIYIYDLTVEGAGGLPVGTGGKTLLMLSGGIDSPVAAMEVMRRGVTIEAIHFHSPPFTSEKAKDKVIELTRILSQHVGPIKLHIVPFTELQKQINKVVHERYTMTSTRRMMMQVADKLVHKIGAHAIVNGENLGQVASQTLKSMYAINHVTSTPVLRPLLTLDKEEIVKKAKNIGTFDVSIQPYEDCCTIFTPKNPVTEPDFEKVVKYESVFDFEEMIDNAVANIETLTITKDYQSDKEAETSAIIEDLF</sequence>
<evidence type="ECO:0000256" key="14">
    <source>
        <dbReference type="ARBA" id="ARBA00066827"/>
    </source>
</evidence>
<evidence type="ECO:0000256" key="12">
    <source>
        <dbReference type="ARBA" id="ARBA00058382"/>
    </source>
</evidence>
<dbReference type="GO" id="GO:0004810">
    <property type="term" value="F:CCA tRNA nucleotidyltransferase activity"/>
    <property type="evidence" value="ECO:0007669"/>
    <property type="project" value="InterPro"/>
</dbReference>
<dbReference type="GO" id="GO:0009228">
    <property type="term" value="P:thiamine biosynthetic process"/>
    <property type="evidence" value="ECO:0007669"/>
    <property type="project" value="UniProtKB-KW"/>
</dbReference>
<dbReference type="Gene3D" id="3.30.2130.30">
    <property type="match status" value="1"/>
</dbReference>
<dbReference type="AlphaFoldDB" id="A0A921H2H2"/>
<dbReference type="Pfam" id="PF02926">
    <property type="entry name" value="THUMP"/>
    <property type="match status" value="1"/>
</dbReference>
<evidence type="ECO:0000256" key="13">
    <source>
        <dbReference type="ARBA" id="ARBA00061472"/>
    </source>
</evidence>
<dbReference type="FunFam" id="3.40.50.620:FF:000053">
    <property type="entry name" value="Probable tRNA sulfurtransferase"/>
    <property type="match status" value="1"/>
</dbReference>
<feature type="domain" description="THUMP" evidence="20">
    <location>
        <begin position="61"/>
        <end position="165"/>
    </location>
</feature>
<evidence type="ECO:0000313" key="22">
    <source>
        <dbReference type="Proteomes" id="UP000706163"/>
    </source>
</evidence>
<evidence type="ECO:0000259" key="20">
    <source>
        <dbReference type="PROSITE" id="PS51165"/>
    </source>
</evidence>
<evidence type="ECO:0000256" key="8">
    <source>
        <dbReference type="ARBA" id="ARBA00022884"/>
    </source>
</evidence>
<comment type="catalytic activity">
    <reaction evidence="11 19">
        <text>[ThiS sulfur-carrier protein]-C-terminal Gly-Gly-AMP + S-sulfanyl-L-cysteinyl-[cysteine desulfurase] + AH2 = [ThiS sulfur-carrier protein]-C-terminal-Gly-aminoethanethioate + L-cysteinyl-[cysteine desulfurase] + A + AMP + 2 H(+)</text>
        <dbReference type="Rhea" id="RHEA:43340"/>
        <dbReference type="Rhea" id="RHEA-COMP:12157"/>
        <dbReference type="Rhea" id="RHEA-COMP:12158"/>
        <dbReference type="Rhea" id="RHEA-COMP:12910"/>
        <dbReference type="Rhea" id="RHEA-COMP:19908"/>
        <dbReference type="ChEBI" id="CHEBI:13193"/>
        <dbReference type="ChEBI" id="CHEBI:15378"/>
        <dbReference type="ChEBI" id="CHEBI:17499"/>
        <dbReference type="ChEBI" id="CHEBI:29950"/>
        <dbReference type="ChEBI" id="CHEBI:61963"/>
        <dbReference type="ChEBI" id="CHEBI:90618"/>
        <dbReference type="ChEBI" id="CHEBI:232372"/>
        <dbReference type="ChEBI" id="CHEBI:456215"/>
    </reaction>
</comment>
<dbReference type="GO" id="GO:0005524">
    <property type="term" value="F:ATP binding"/>
    <property type="evidence" value="ECO:0007669"/>
    <property type="project" value="UniProtKB-UniRule"/>
</dbReference>
<evidence type="ECO:0000256" key="16">
    <source>
        <dbReference type="ARBA" id="ARBA00075337"/>
    </source>
</evidence>
<feature type="binding site" evidence="19">
    <location>
        <position position="296"/>
    </location>
    <ligand>
        <name>ATP</name>
        <dbReference type="ChEBI" id="CHEBI:30616"/>
    </ligand>
</feature>
<dbReference type="InterPro" id="IPR054173">
    <property type="entry name" value="ThiI_fer"/>
</dbReference>
<dbReference type="PANTHER" id="PTHR43209">
    <property type="entry name" value="TRNA SULFURTRANSFERASE"/>
    <property type="match status" value="1"/>
</dbReference>
<dbReference type="Gene3D" id="3.40.50.620">
    <property type="entry name" value="HUPs"/>
    <property type="match status" value="1"/>
</dbReference>
<evidence type="ECO:0000256" key="18">
    <source>
        <dbReference type="ARBA" id="ARBA00080570"/>
    </source>
</evidence>
<dbReference type="InterPro" id="IPR004114">
    <property type="entry name" value="THUMP_dom"/>
</dbReference>
<dbReference type="NCBIfam" id="TIGR00342">
    <property type="entry name" value="tRNA uracil 4-sulfurtransferase ThiI"/>
    <property type="match status" value="1"/>
</dbReference>
<comment type="caution">
    <text evidence="21">The sequence shown here is derived from an EMBL/GenBank/DDBJ whole genome shotgun (WGS) entry which is preliminary data.</text>
</comment>
<evidence type="ECO:0000256" key="15">
    <source>
        <dbReference type="ARBA" id="ARBA00071867"/>
    </source>
</evidence>
<comment type="pathway">
    <text evidence="2 19">Cofactor biosynthesis; thiamine diphosphate biosynthesis.</text>
</comment>
<dbReference type="GO" id="GO:0005829">
    <property type="term" value="C:cytosol"/>
    <property type="evidence" value="ECO:0007669"/>
    <property type="project" value="TreeGrafter"/>
</dbReference>
<dbReference type="Proteomes" id="UP000706163">
    <property type="component" value="Unassembled WGS sequence"/>
</dbReference>
<dbReference type="GO" id="GO:0052837">
    <property type="term" value="P:thiazole biosynthetic process"/>
    <property type="evidence" value="ECO:0007669"/>
    <property type="project" value="TreeGrafter"/>
</dbReference>
<reference evidence="21" key="1">
    <citation type="journal article" date="2021" name="PeerJ">
        <title>Extensive microbial diversity within the chicken gut microbiome revealed by metagenomics and culture.</title>
        <authorList>
            <person name="Gilroy R."/>
            <person name="Ravi A."/>
            <person name="Getino M."/>
            <person name="Pursley I."/>
            <person name="Horton D.L."/>
            <person name="Alikhan N.F."/>
            <person name="Baker D."/>
            <person name="Gharbi K."/>
            <person name="Hall N."/>
            <person name="Watson M."/>
            <person name="Adriaenssens E.M."/>
            <person name="Foster-Nyarko E."/>
            <person name="Jarju S."/>
            <person name="Secka A."/>
            <person name="Antonio M."/>
            <person name="Oren A."/>
            <person name="Chaudhuri R.R."/>
            <person name="La Ragione R."/>
            <person name="Hildebrand F."/>
            <person name="Pallen M.J."/>
        </authorList>
    </citation>
    <scope>NUCLEOTIDE SEQUENCE</scope>
    <source>
        <strain evidence="21">CHK149-3286</strain>
    </source>
</reference>